<dbReference type="AlphaFoldDB" id="A0A8J6C6H2"/>
<evidence type="ECO:0000313" key="2">
    <source>
        <dbReference type="Proteomes" id="UP000770717"/>
    </source>
</evidence>
<reference evidence="1" key="1">
    <citation type="thesis" date="2020" institute="ProQuest LLC" country="789 East Eisenhower Parkway, Ann Arbor, MI, USA">
        <title>Comparative Genomics and Chromosome Evolution.</title>
        <authorList>
            <person name="Mudd A.B."/>
        </authorList>
    </citation>
    <scope>NUCLEOTIDE SEQUENCE</scope>
    <source>
        <strain evidence="1">HN-11 Male</strain>
        <tissue evidence="1">Kidney and liver</tissue>
    </source>
</reference>
<organism evidence="1 2">
    <name type="scientific">Eleutherodactylus coqui</name>
    <name type="common">Puerto Rican coqui</name>
    <dbReference type="NCBI Taxonomy" id="57060"/>
    <lineage>
        <taxon>Eukaryota</taxon>
        <taxon>Metazoa</taxon>
        <taxon>Chordata</taxon>
        <taxon>Craniata</taxon>
        <taxon>Vertebrata</taxon>
        <taxon>Euteleostomi</taxon>
        <taxon>Amphibia</taxon>
        <taxon>Batrachia</taxon>
        <taxon>Anura</taxon>
        <taxon>Neobatrachia</taxon>
        <taxon>Hyloidea</taxon>
        <taxon>Eleutherodactylidae</taxon>
        <taxon>Eleutherodactylinae</taxon>
        <taxon>Eleutherodactylus</taxon>
        <taxon>Eleutherodactylus</taxon>
    </lineage>
</organism>
<protein>
    <submittedName>
        <fullName evidence="1">Uncharacterized protein</fullName>
    </submittedName>
</protein>
<dbReference type="Proteomes" id="UP000770717">
    <property type="component" value="Unassembled WGS sequence"/>
</dbReference>
<name>A0A8J6C6H2_ELECQ</name>
<dbReference type="EMBL" id="WNTK01004004">
    <property type="protein sequence ID" value="KAG9464707.1"/>
    <property type="molecule type" value="Genomic_DNA"/>
</dbReference>
<sequence length="99" mass="11815">MSLLEETPFRWAWTHHLCYLYFQDWCQRWRRLKTELWSQKVEDPRGSQSPVSLYKPLKGCRHKRLDECRCPGTCDAGVTIAPLAGFEMFMIYLVVYDSH</sequence>
<proteinExistence type="predicted"/>
<keyword evidence="2" id="KW-1185">Reference proteome</keyword>
<accession>A0A8J6C6H2</accession>
<gene>
    <name evidence="1" type="ORF">GDO78_019486</name>
</gene>
<comment type="caution">
    <text evidence="1">The sequence shown here is derived from an EMBL/GenBank/DDBJ whole genome shotgun (WGS) entry which is preliminary data.</text>
</comment>
<evidence type="ECO:0000313" key="1">
    <source>
        <dbReference type="EMBL" id="KAG9464707.1"/>
    </source>
</evidence>